<protein>
    <recommendedName>
        <fullName evidence="3">DUF4829 domain-containing protein</fullName>
    </recommendedName>
</protein>
<evidence type="ECO:0000313" key="1">
    <source>
        <dbReference type="EMBL" id="MFK0524142.1"/>
    </source>
</evidence>
<dbReference type="PROSITE" id="PS51257">
    <property type="entry name" value="PROKAR_LIPOPROTEIN"/>
    <property type="match status" value="1"/>
</dbReference>
<dbReference type="Proteomes" id="UP001618531">
    <property type="component" value="Unassembled WGS sequence"/>
</dbReference>
<evidence type="ECO:0000313" key="2">
    <source>
        <dbReference type="Proteomes" id="UP001618531"/>
    </source>
</evidence>
<proteinExistence type="predicted"/>
<keyword evidence="2" id="KW-1185">Reference proteome</keyword>
<sequence length="182" mass="20766">MPKAIVITFLSIFLIFLTACSNDSLLKDKPSISESELKYDAASDITIMQDTVTKSSSNIDFEAGLTIDLESAKDLLNENERPALSVLEKNLTALVQHDHKMYRSGFVNDRLADAMEFYYGKQFQYKFSSIESIEESTSIRNQVHITVLGERLDTTTGSVEEIKWMYAIRQNAQRDWDIYTID</sequence>
<organism evidence="1 2">
    <name type="scientific">Paenibacillus illinoisensis</name>
    <dbReference type="NCBI Taxonomy" id="59845"/>
    <lineage>
        <taxon>Bacteria</taxon>
        <taxon>Bacillati</taxon>
        <taxon>Bacillota</taxon>
        <taxon>Bacilli</taxon>
        <taxon>Bacillales</taxon>
        <taxon>Paenibacillaceae</taxon>
        <taxon>Paenibacillus</taxon>
    </lineage>
</organism>
<evidence type="ECO:0008006" key="3">
    <source>
        <dbReference type="Google" id="ProtNLM"/>
    </source>
</evidence>
<name>A0ABW8HWT8_9BACL</name>
<gene>
    <name evidence="1" type="ORF">ACINKY_18275</name>
</gene>
<dbReference type="RefSeq" id="WP_402876595.1">
    <property type="nucleotide sequence ID" value="NZ_JBIYSL010000004.1"/>
</dbReference>
<comment type="caution">
    <text evidence="1">The sequence shown here is derived from an EMBL/GenBank/DDBJ whole genome shotgun (WGS) entry which is preliminary data.</text>
</comment>
<reference evidence="1 2" key="1">
    <citation type="submission" date="2024-11" db="EMBL/GenBank/DDBJ databases">
        <title>Identification and Characterization of a Novel Fosfomycin Bacillithiol Transferase FosB8 in Paenibacillus illinoisensis.</title>
        <authorList>
            <person name="Lu W."/>
        </authorList>
    </citation>
    <scope>NUCLEOTIDE SEQUENCE [LARGE SCALE GENOMIC DNA]</scope>
    <source>
        <strain evidence="1 2">WP77</strain>
    </source>
</reference>
<dbReference type="EMBL" id="JBIYSL010000004">
    <property type="protein sequence ID" value="MFK0524142.1"/>
    <property type="molecule type" value="Genomic_DNA"/>
</dbReference>
<accession>A0ABW8HWT8</accession>